<dbReference type="SUPFAM" id="SSF54211">
    <property type="entry name" value="Ribosomal protein S5 domain 2-like"/>
    <property type="match status" value="1"/>
</dbReference>
<evidence type="ECO:0000256" key="7">
    <source>
        <dbReference type="ARBA" id="ARBA00022840"/>
    </source>
</evidence>
<feature type="domain" description="GHMP kinase N-terminal" evidence="10">
    <location>
        <begin position="71"/>
        <end position="142"/>
    </location>
</feature>
<comment type="function">
    <text evidence="9">Catalyzes the phosphorylation of the position 2 hydroxy group of 4-diphosphocytidyl-2C-methyl-D-erythritol.</text>
</comment>
<evidence type="ECO:0000256" key="6">
    <source>
        <dbReference type="ARBA" id="ARBA00022777"/>
    </source>
</evidence>
<dbReference type="GO" id="GO:0016114">
    <property type="term" value="P:terpenoid biosynthetic process"/>
    <property type="evidence" value="ECO:0007669"/>
    <property type="project" value="UniProtKB-UniRule"/>
</dbReference>
<dbReference type="InterPro" id="IPR013750">
    <property type="entry name" value="GHMP_kinase_C_dom"/>
</dbReference>
<proteinExistence type="inferred from homology"/>
<dbReference type="GO" id="GO:0050515">
    <property type="term" value="F:4-(cytidine 5'-diphospho)-2-C-methyl-D-erythritol kinase activity"/>
    <property type="evidence" value="ECO:0007669"/>
    <property type="project" value="UniProtKB-UniRule"/>
</dbReference>
<comment type="catalytic activity">
    <reaction evidence="9">
        <text>4-CDP-2-C-methyl-D-erythritol + ATP = 4-CDP-2-C-methyl-D-erythritol 2-phosphate + ADP + H(+)</text>
        <dbReference type="Rhea" id="RHEA:18437"/>
        <dbReference type="ChEBI" id="CHEBI:15378"/>
        <dbReference type="ChEBI" id="CHEBI:30616"/>
        <dbReference type="ChEBI" id="CHEBI:57823"/>
        <dbReference type="ChEBI" id="CHEBI:57919"/>
        <dbReference type="ChEBI" id="CHEBI:456216"/>
        <dbReference type="EC" id="2.7.1.148"/>
    </reaction>
</comment>
<dbReference type="GO" id="GO:0019288">
    <property type="term" value="P:isopentenyl diphosphate biosynthetic process, methylerythritol 4-phosphate pathway"/>
    <property type="evidence" value="ECO:0007669"/>
    <property type="project" value="UniProtKB-UniRule"/>
</dbReference>
<dbReference type="PANTHER" id="PTHR43527">
    <property type="entry name" value="4-DIPHOSPHOCYTIDYL-2-C-METHYL-D-ERYTHRITOL KINASE, CHLOROPLASTIC"/>
    <property type="match status" value="1"/>
</dbReference>
<feature type="binding site" evidence="9">
    <location>
        <begin position="99"/>
        <end position="109"/>
    </location>
    <ligand>
        <name>ATP</name>
        <dbReference type="ChEBI" id="CHEBI:30616"/>
    </ligand>
</feature>
<evidence type="ECO:0000313" key="13">
    <source>
        <dbReference type="Proteomes" id="UP000247465"/>
    </source>
</evidence>
<keyword evidence="4 9" id="KW-0808">Transferase</keyword>
<dbReference type="HAMAP" id="MF_00061">
    <property type="entry name" value="IspE"/>
    <property type="match status" value="1"/>
</dbReference>
<dbReference type="EC" id="2.7.1.148" evidence="2 9"/>
<evidence type="ECO:0000313" key="12">
    <source>
        <dbReference type="EMBL" id="AWT60063.1"/>
    </source>
</evidence>
<dbReference type="AlphaFoldDB" id="A0A2Z4ACZ8"/>
<gene>
    <name evidence="9 12" type="primary">ispE</name>
    <name evidence="12" type="ORF">DF168_01263</name>
</gene>
<keyword evidence="7 9" id="KW-0067">ATP-binding</keyword>
<dbReference type="InterPro" id="IPR036554">
    <property type="entry name" value="GHMP_kinase_C_sf"/>
</dbReference>
<keyword evidence="5 9" id="KW-0547">Nucleotide-binding</keyword>
<evidence type="ECO:0000259" key="10">
    <source>
        <dbReference type="Pfam" id="PF00288"/>
    </source>
</evidence>
<evidence type="ECO:0000256" key="1">
    <source>
        <dbReference type="ARBA" id="ARBA00009684"/>
    </source>
</evidence>
<evidence type="ECO:0000256" key="9">
    <source>
        <dbReference type="HAMAP-Rule" id="MF_00061"/>
    </source>
</evidence>
<dbReference type="InterPro" id="IPR006204">
    <property type="entry name" value="GHMP_kinase_N_dom"/>
</dbReference>
<evidence type="ECO:0000256" key="5">
    <source>
        <dbReference type="ARBA" id="ARBA00022741"/>
    </source>
</evidence>
<dbReference type="Gene3D" id="3.30.70.890">
    <property type="entry name" value="GHMP kinase, C-terminal domain"/>
    <property type="match status" value="1"/>
</dbReference>
<comment type="similarity">
    <text evidence="1 9">Belongs to the GHMP kinase family. IspE subfamily.</text>
</comment>
<dbReference type="PANTHER" id="PTHR43527:SF2">
    <property type="entry name" value="4-DIPHOSPHOCYTIDYL-2-C-METHYL-D-ERYTHRITOL KINASE, CHLOROPLASTIC"/>
    <property type="match status" value="1"/>
</dbReference>
<evidence type="ECO:0000256" key="8">
    <source>
        <dbReference type="ARBA" id="ARBA00032554"/>
    </source>
</evidence>
<sequence length="301" mass="32996">MYGREEISIHCPAKVNLLLAVLGGRNDGFHEILSVATPLDFGDRLVLRLLGEEEDDCWSCDCPVLNIGSENLVYKAVESFRAATGLKRSVKVSLEKRIPIGAGLGGGSSDAASTLIGLNRLWGLPLTGQELNDLAATLGSDVPLFPRRAPVIMRGRGECIDVVPDTCLDRILGRRILLFRPEFEISTSVAYGHLAKNAAYFSSGKEMETRLLDWIESDRPINDLLFNSFEKVLFDKYLGIRVLFEKLRTKLGLSCLVSGSGSACFALIDDDATSAVAEQLIRECWGEETFIVESRPLALSN</sequence>
<dbReference type="Gene3D" id="3.30.230.10">
    <property type="match status" value="1"/>
</dbReference>
<dbReference type="Proteomes" id="UP000247465">
    <property type="component" value="Chromosome"/>
</dbReference>
<dbReference type="SUPFAM" id="SSF55060">
    <property type="entry name" value="GHMP Kinase, C-terminal domain"/>
    <property type="match status" value="1"/>
</dbReference>
<evidence type="ECO:0000256" key="2">
    <source>
        <dbReference type="ARBA" id="ARBA00012052"/>
    </source>
</evidence>
<dbReference type="KEGG" id="mtar:DF168_01263"/>
<feature type="domain" description="GHMP kinase C-terminal" evidence="11">
    <location>
        <begin position="219"/>
        <end position="282"/>
    </location>
</feature>
<dbReference type="PIRSF" id="PIRSF010376">
    <property type="entry name" value="IspE"/>
    <property type="match status" value="1"/>
</dbReference>
<organism evidence="12 13">
    <name type="scientific">Candidatus Moanibacter tarae</name>
    <dbReference type="NCBI Taxonomy" id="2200854"/>
    <lineage>
        <taxon>Bacteria</taxon>
        <taxon>Pseudomonadati</taxon>
        <taxon>Verrucomicrobiota</taxon>
        <taxon>Opitutia</taxon>
        <taxon>Puniceicoccales</taxon>
        <taxon>Puniceicoccales incertae sedis</taxon>
        <taxon>Candidatus Moanibacter</taxon>
    </lineage>
</organism>
<protein>
    <recommendedName>
        <fullName evidence="3 9">4-diphosphocytidyl-2-C-methyl-D-erythritol kinase</fullName>
        <shortName evidence="9">CMK</shortName>
        <ecNumber evidence="2 9">2.7.1.148</ecNumber>
    </recommendedName>
    <alternativeName>
        <fullName evidence="8 9">4-(cytidine-5'-diphospho)-2-C-methyl-D-erythritol kinase</fullName>
    </alternativeName>
</protein>
<dbReference type="Pfam" id="PF08544">
    <property type="entry name" value="GHMP_kinases_C"/>
    <property type="match status" value="1"/>
</dbReference>
<evidence type="ECO:0000256" key="4">
    <source>
        <dbReference type="ARBA" id="ARBA00022679"/>
    </source>
</evidence>
<evidence type="ECO:0000256" key="3">
    <source>
        <dbReference type="ARBA" id="ARBA00017473"/>
    </source>
</evidence>
<comment type="pathway">
    <text evidence="9">Isoprenoid biosynthesis; isopentenyl diphosphate biosynthesis via DXP pathway; isopentenyl diphosphate from 1-deoxy-D-xylulose 5-phosphate: step 3/6.</text>
</comment>
<dbReference type="InterPro" id="IPR020568">
    <property type="entry name" value="Ribosomal_Su5_D2-typ_SF"/>
</dbReference>
<dbReference type="NCBIfam" id="TIGR00154">
    <property type="entry name" value="ispE"/>
    <property type="match status" value="1"/>
</dbReference>
<dbReference type="InterPro" id="IPR014721">
    <property type="entry name" value="Ribsml_uS5_D2-typ_fold_subgr"/>
</dbReference>
<reference evidence="12 13" key="1">
    <citation type="submission" date="2018-06" db="EMBL/GenBank/DDBJ databases">
        <title>Draft Genome Sequence of a Novel Marine Bacterium Related to the Verrucomicrobia.</title>
        <authorList>
            <person name="Vosseberg J."/>
            <person name="Martijn J."/>
            <person name="Ettema T.J.G."/>
        </authorList>
    </citation>
    <scope>NUCLEOTIDE SEQUENCE [LARGE SCALE GENOMIC DNA]</scope>
    <source>
        <strain evidence="12">TARA_B100001123</strain>
    </source>
</reference>
<accession>A0A2Z4ACZ8</accession>
<dbReference type="InterPro" id="IPR004424">
    <property type="entry name" value="IspE"/>
</dbReference>
<keyword evidence="9" id="KW-0414">Isoprene biosynthesis</keyword>
<evidence type="ECO:0000259" key="11">
    <source>
        <dbReference type="Pfam" id="PF08544"/>
    </source>
</evidence>
<dbReference type="GO" id="GO:0005524">
    <property type="term" value="F:ATP binding"/>
    <property type="evidence" value="ECO:0007669"/>
    <property type="project" value="UniProtKB-UniRule"/>
</dbReference>
<keyword evidence="6 9" id="KW-0418">Kinase</keyword>
<feature type="active site" evidence="9">
    <location>
        <position position="141"/>
    </location>
</feature>
<dbReference type="EMBL" id="CP029803">
    <property type="protein sequence ID" value="AWT60063.1"/>
    <property type="molecule type" value="Genomic_DNA"/>
</dbReference>
<dbReference type="UniPathway" id="UPA00056">
    <property type="reaction ID" value="UER00094"/>
</dbReference>
<feature type="active site" evidence="9">
    <location>
        <position position="14"/>
    </location>
</feature>
<dbReference type="Pfam" id="PF00288">
    <property type="entry name" value="GHMP_kinases_N"/>
    <property type="match status" value="1"/>
</dbReference>
<name>A0A2Z4ACZ8_9BACT</name>